<dbReference type="PANTHER" id="PTHR44858:SF1">
    <property type="entry name" value="UDP-N-ACETYLGLUCOSAMINE--PEPTIDE N-ACETYLGLUCOSAMINYLTRANSFERASE SPINDLY-RELATED"/>
    <property type="match status" value="1"/>
</dbReference>
<dbReference type="InterPro" id="IPR011990">
    <property type="entry name" value="TPR-like_helical_dom_sf"/>
</dbReference>
<evidence type="ECO:0000259" key="6">
    <source>
        <dbReference type="PROSITE" id="PS50011"/>
    </source>
</evidence>
<evidence type="ECO:0000256" key="3">
    <source>
        <dbReference type="PROSITE-ProRule" id="PRU00339"/>
    </source>
</evidence>
<feature type="repeat" description="TPR" evidence="3">
    <location>
        <begin position="378"/>
        <end position="411"/>
    </location>
</feature>
<dbReference type="EMBL" id="JACJTU010000045">
    <property type="protein sequence ID" value="MBD2738239.1"/>
    <property type="molecule type" value="Genomic_DNA"/>
</dbReference>
<dbReference type="Gene3D" id="3.30.200.20">
    <property type="entry name" value="Phosphorylase Kinase, domain 1"/>
    <property type="match status" value="1"/>
</dbReference>
<dbReference type="RefSeq" id="WP_190958789.1">
    <property type="nucleotide sequence ID" value="NZ_JACJTU010000045.1"/>
</dbReference>
<sequence length="689" mass="78813">MDSHFLDRRYRILKVLNDREKAKTYLAEDINLPGKQFVVKRLYLSTSNPQNLTILHRLLDNKLITLEQLGQEHDQIQKLVAYFEENEEFYLVQEFIPGLPLTDEILPAQPLREDQVITLLSEILEILVVVHSRGVIHQDIKPENIIRRDSDKKLVLVDFNTINEVSTNFNSLEYIPIEQVNGNLKYNSDIYALGIVAIAALLGLPTNEISHLRSQKNRLTGEIVWQNKDLKINKKLVKIINKMVRFDYRKRYQYATEVLDDLKKLTSVEGEQQNQHPKKLFIAMTGIAGCFALGVTGWFFQLPKSESNAQKKLYQEGVNKYDIANYEGAIRDFSQLIQLEPKNALAYNKRGDAYYRLGDYEQAQADSSQAISLNPEDANAYYDRGFALYELGKYKEAIADYTQAIKLNSQDAYAYYGRGLARVQIKENKGALGDFSKAIAIKPEYTEAYLQRGILRRRLKLRQASIQDFDKIIKINPSDAKAYYQRGLTQVINKQKYAALKDYSDAININPKYIEAYLNRGDIYSDLGNKIEATEDYNTILQLDPKFIAAYIHRGIHRFSFGDYKGAIQDYSEALKLDPNDAAAYNNRGNAYLELGNKKAANQDYSQAIAIDANNALAYYNRGVIRAKQKNKQGAIADFKKAAKLFQQQGEKDSYQDAQREIAILQNKSVAGKTTRPKSGRREKKGSRE</sequence>
<dbReference type="Gene3D" id="1.10.510.10">
    <property type="entry name" value="Transferase(Phosphotransferase) domain 1"/>
    <property type="match status" value="1"/>
</dbReference>
<keyword evidence="5" id="KW-0472">Membrane</keyword>
<name>A0ABR8KH95_9NOSO</name>
<evidence type="ECO:0000313" key="7">
    <source>
        <dbReference type="EMBL" id="MBD2738239.1"/>
    </source>
</evidence>
<keyword evidence="5" id="KW-1133">Transmembrane helix</keyword>
<dbReference type="InterPro" id="IPR050498">
    <property type="entry name" value="Ycf3"/>
</dbReference>
<feature type="repeat" description="TPR" evidence="3">
    <location>
        <begin position="446"/>
        <end position="479"/>
    </location>
</feature>
<evidence type="ECO:0000256" key="4">
    <source>
        <dbReference type="SAM" id="MobiDB-lite"/>
    </source>
</evidence>
<feature type="compositionally biased region" description="Basic residues" evidence="4">
    <location>
        <begin position="675"/>
        <end position="689"/>
    </location>
</feature>
<reference evidence="7 8" key="1">
    <citation type="journal article" date="2020" name="ISME J.">
        <title>Comparative genomics reveals insights into cyanobacterial evolution and habitat adaptation.</title>
        <authorList>
            <person name="Chen M.Y."/>
            <person name="Teng W.K."/>
            <person name="Zhao L."/>
            <person name="Hu C.X."/>
            <person name="Zhou Y.K."/>
            <person name="Han B.P."/>
            <person name="Song L.R."/>
            <person name="Shu W.S."/>
        </authorList>
    </citation>
    <scope>NUCLEOTIDE SEQUENCE [LARGE SCALE GENOMIC DNA]</scope>
    <source>
        <strain evidence="7 8">FACHB-159</strain>
    </source>
</reference>
<protein>
    <submittedName>
        <fullName evidence="7">Tetratricopeptide repeat protein</fullName>
    </submittedName>
</protein>
<accession>A0ABR8KH95</accession>
<dbReference type="PROSITE" id="PS50011">
    <property type="entry name" value="PROTEIN_KINASE_DOM"/>
    <property type="match status" value="1"/>
</dbReference>
<keyword evidence="1" id="KW-0677">Repeat</keyword>
<feature type="repeat" description="TPR" evidence="3">
    <location>
        <begin position="310"/>
        <end position="343"/>
    </location>
</feature>
<proteinExistence type="predicted"/>
<gene>
    <name evidence="7" type="ORF">H6H03_30910</name>
</gene>
<feature type="repeat" description="TPR" evidence="3">
    <location>
        <begin position="548"/>
        <end position="581"/>
    </location>
</feature>
<dbReference type="Pfam" id="PF13181">
    <property type="entry name" value="TPR_8"/>
    <property type="match status" value="1"/>
</dbReference>
<keyword evidence="5" id="KW-0812">Transmembrane</keyword>
<feature type="region of interest" description="Disordered" evidence="4">
    <location>
        <begin position="666"/>
        <end position="689"/>
    </location>
</feature>
<dbReference type="PANTHER" id="PTHR44858">
    <property type="entry name" value="TETRATRICOPEPTIDE REPEAT PROTEIN 6"/>
    <property type="match status" value="1"/>
</dbReference>
<dbReference type="SMART" id="SM00220">
    <property type="entry name" value="S_TKc"/>
    <property type="match status" value="1"/>
</dbReference>
<evidence type="ECO:0000256" key="2">
    <source>
        <dbReference type="ARBA" id="ARBA00022803"/>
    </source>
</evidence>
<dbReference type="Pfam" id="PF13414">
    <property type="entry name" value="TPR_11"/>
    <property type="match status" value="4"/>
</dbReference>
<feature type="repeat" description="TPR" evidence="3">
    <location>
        <begin position="514"/>
        <end position="547"/>
    </location>
</feature>
<evidence type="ECO:0000313" key="8">
    <source>
        <dbReference type="Proteomes" id="UP000637383"/>
    </source>
</evidence>
<feature type="repeat" description="TPR" evidence="3">
    <location>
        <begin position="480"/>
        <end position="513"/>
    </location>
</feature>
<evidence type="ECO:0000256" key="1">
    <source>
        <dbReference type="ARBA" id="ARBA00022737"/>
    </source>
</evidence>
<keyword evidence="2 3" id="KW-0802">TPR repeat</keyword>
<dbReference type="Proteomes" id="UP000637383">
    <property type="component" value="Unassembled WGS sequence"/>
</dbReference>
<feature type="transmembrane region" description="Helical" evidence="5">
    <location>
        <begin position="280"/>
        <end position="300"/>
    </location>
</feature>
<dbReference type="SUPFAM" id="SSF56112">
    <property type="entry name" value="Protein kinase-like (PK-like)"/>
    <property type="match status" value="1"/>
</dbReference>
<feature type="domain" description="Protein kinase" evidence="6">
    <location>
        <begin position="10"/>
        <end position="265"/>
    </location>
</feature>
<dbReference type="SUPFAM" id="SSF48452">
    <property type="entry name" value="TPR-like"/>
    <property type="match status" value="1"/>
</dbReference>
<dbReference type="Pfam" id="PF00069">
    <property type="entry name" value="Pkinase"/>
    <property type="match status" value="1"/>
</dbReference>
<dbReference type="PROSITE" id="PS50005">
    <property type="entry name" value="TPR"/>
    <property type="match status" value="9"/>
</dbReference>
<evidence type="ECO:0000256" key="5">
    <source>
        <dbReference type="SAM" id="Phobius"/>
    </source>
</evidence>
<dbReference type="CDD" id="cd14014">
    <property type="entry name" value="STKc_PknB_like"/>
    <property type="match status" value="1"/>
</dbReference>
<dbReference type="InterPro" id="IPR000719">
    <property type="entry name" value="Prot_kinase_dom"/>
</dbReference>
<feature type="repeat" description="TPR" evidence="3">
    <location>
        <begin position="582"/>
        <end position="615"/>
    </location>
</feature>
<organism evidence="7 8">
    <name type="scientific">Nostoc paludosum FACHB-159</name>
    <dbReference type="NCBI Taxonomy" id="2692908"/>
    <lineage>
        <taxon>Bacteria</taxon>
        <taxon>Bacillati</taxon>
        <taxon>Cyanobacteriota</taxon>
        <taxon>Cyanophyceae</taxon>
        <taxon>Nostocales</taxon>
        <taxon>Nostocaceae</taxon>
        <taxon>Nostoc</taxon>
    </lineage>
</organism>
<dbReference type="InterPro" id="IPR011009">
    <property type="entry name" value="Kinase-like_dom_sf"/>
</dbReference>
<keyword evidence="8" id="KW-1185">Reference proteome</keyword>
<feature type="repeat" description="TPR" evidence="3">
    <location>
        <begin position="344"/>
        <end position="377"/>
    </location>
</feature>
<comment type="caution">
    <text evidence="7">The sequence shown here is derived from an EMBL/GenBank/DDBJ whole genome shotgun (WGS) entry which is preliminary data.</text>
</comment>
<dbReference type="PROSITE" id="PS50293">
    <property type="entry name" value="TPR_REGION"/>
    <property type="match status" value="4"/>
</dbReference>
<dbReference type="SMART" id="SM00028">
    <property type="entry name" value="TPR"/>
    <property type="match status" value="10"/>
</dbReference>
<dbReference type="Gene3D" id="1.25.40.10">
    <property type="entry name" value="Tetratricopeptide repeat domain"/>
    <property type="match status" value="4"/>
</dbReference>
<feature type="repeat" description="TPR" evidence="3">
    <location>
        <begin position="412"/>
        <end position="445"/>
    </location>
</feature>
<dbReference type="InterPro" id="IPR019734">
    <property type="entry name" value="TPR_rpt"/>
</dbReference>